<comment type="caution">
    <text evidence="3">The sequence shown here is derived from an EMBL/GenBank/DDBJ whole genome shotgun (WGS) entry which is preliminary data.</text>
</comment>
<dbReference type="Gene3D" id="2.30.30.490">
    <property type="match status" value="1"/>
</dbReference>
<dbReference type="SMART" id="SM00743">
    <property type="entry name" value="Agenet"/>
    <property type="match status" value="2"/>
</dbReference>
<feature type="region of interest" description="Disordered" evidence="1">
    <location>
        <begin position="569"/>
        <end position="588"/>
    </location>
</feature>
<dbReference type="InterPro" id="IPR014002">
    <property type="entry name" value="Agenet_dom_plant"/>
</dbReference>
<dbReference type="EMBL" id="JAQIZT010000008">
    <property type="protein sequence ID" value="KAJ6988018.1"/>
    <property type="molecule type" value="Genomic_DNA"/>
</dbReference>
<dbReference type="Proteomes" id="UP001164929">
    <property type="component" value="Chromosome 8"/>
</dbReference>
<evidence type="ECO:0000259" key="2">
    <source>
        <dbReference type="PROSITE" id="PS51038"/>
    </source>
</evidence>
<dbReference type="PANTHER" id="PTHR31917:SF58">
    <property type="entry name" value="AGENET AND BROMO-ADJACENT HOMOLOGY (BAH) DOMAIN-CONTAINING PROTEIN"/>
    <property type="match status" value="1"/>
</dbReference>
<gene>
    <name evidence="3" type="ORF">NC653_021067</name>
</gene>
<sequence length="796" mass="89504">MVERLGIWSPAEMALAGYVSWEEVNVSSDKGRREVKYYLKKNDGGIDLAITGKEKSLRHMSYYFANSIRSNLYSMTPPVKLKSRREMSTPRLGSLPHEQSIQAGSLDNSDASRLDMETFKVLHGLAGKEGSIMSLFAGMVHDFVYVLAEESKRLVAYLEDLYEDSKGNKMVMVRWFHKIDEVDLSIKCIDGLAIVLSPQHFKKFLNEAVHTRFNPFVCYKQFDNEEVTPFDITQVEGYWSQEILRYLTIPPSNYLENSQHPFSGLRGEGNDNDASRMRPKKMLRRSKDNDGVCTGSKELLTARYINMQSFHTSRVDGKTGYAFLSTAEVMQNPPQSLNVSSEVEVLSQDSGIRGCWFRASIIKKHKDKVKVRYQDISDAANEAQKLEEWVLVSRVAAPDQLAIRISGRTVVRPTPQFNKGQMASVADAGTAVDAWWNDAWWEGIVVHKETEDRIHVFFPGEKKESVFCCSDLRLSLEWLGNAWKHIKARPDILSHLSSCLERKQVTFISDESKLAQVAIPGSRQSGKANPECGDYPLESRLDMRKELKAPPDLSKDNLLAQLRWSSIKKRRRGSGSSGHKMHHNNNGGLRLSEAVGSNAGERFLIPTSLKVDHENCKYMGDSLFTCAVVQPLTGLIYGKPQATCLIWPIQLCIIKAAEQSNQGVQDGIELVTLLSYMSIFAARPRKEMPGIGVKKSHNMLYSGTSLASVESLTLPLVQEIVLSADIRCAECQKRLADIMSRTNETESVLINVLEKKVTLTCRYPGMKVSTGQVAAVYRNPLGKMATIKRIFRSYSR</sequence>
<dbReference type="GO" id="GO:0003682">
    <property type="term" value="F:chromatin binding"/>
    <property type="evidence" value="ECO:0007669"/>
    <property type="project" value="InterPro"/>
</dbReference>
<feature type="compositionally biased region" description="Polar residues" evidence="1">
    <location>
        <begin position="97"/>
        <end position="106"/>
    </location>
</feature>
<evidence type="ECO:0000313" key="4">
    <source>
        <dbReference type="Proteomes" id="UP001164929"/>
    </source>
</evidence>
<dbReference type="InterPro" id="IPR001025">
    <property type="entry name" value="BAH_dom"/>
</dbReference>
<proteinExistence type="predicted"/>
<evidence type="ECO:0000256" key="1">
    <source>
        <dbReference type="SAM" id="MobiDB-lite"/>
    </source>
</evidence>
<protein>
    <recommendedName>
        <fullName evidence="2">BAH domain-containing protein</fullName>
    </recommendedName>
</protein>
<keyword evidence="4" id="KW-1185">Reference proteome</keyword>
<dbReference type="Pfam" id="PF05641">
    <property type="entry name" value="Agenet"/>
    <property type="match status" value="1"/>
</dbReference>
<dbReference type="AlphaFoldDB" id="A0AAD6MM00"/>
<dbReference type="CDD" id="cd20405">
    <property type="entry name" value="Tudor_Agenet_AtDUF_rpt1_3"/>
    <property type="match status" value="1"/>
</dbReference>
<dbReference type="PANTHER" id="PTHR31917">
    <property type="entry name" value="AGENET DOMAIN-CONTAINING PROTEIN-RELATED"/>
    <property type="match status" value="1"/>
</dbReference>
<feature type="region of interest" description="Disordered" evidence="1">
    <location>
        <begin position="85"/>
        <end position="106"/>
    </location>
</feature>
<feature type="domain" description="BAH" evidence="2">
    <location>
        <begin position="136"/>
        <end position="250"/>
    </location>
</feature>
<evidence type="ECO:0000313" key="3">
    <source>
        <dbReference type="EMBL" id="KAJ6988018.1"/>
    </source>
</evidence>
<dbReference type="InterPro" id="IPR043151">
    <property type="entry name" value="BAH_sf"/>
</dbReference>
<name>A0AAD6MM00_9ROSI</name>
<dbReference type="InterPro" id="IPR008395">
    <property type="entry name" value="Agenet-like_dom"/>
</dbReference>
<accession>A0AAD6MM00</accession>
<organism evidence="3 4">
    <name type="scientific">Populus alba x Populus x berolinensis</name>
    <dbReference type="NCBI Taxonomy" id="444605"/>
    <lineage>
        <taxon>Eukaryota</taxon>
        <taxon>Viridiplantae</taxon>
        <taxon>Streptophyta</taxon>
        <taxon>Embryophyta</taxon>
        <taxon>Tracheophyta</taxon>
        <taxon>Spermatophyta</taxon>
        <taxon>Magnoliopsida</taxon>
        <taxon>eudicotyledons</taxon>
        <taxon>Gunneridae</taxon>
        <taxon>Pentapetalae</taxon>
        <taxon>rosids</taxon>
        <taxon>fabids</taxon>
        <taxon>Malpighiales</taxon>
        <taxon>Salicaceae</taxon>
        <taxon>Saliceae</taxon>
        <taxon>Populus</taxon>
    </lineage>
</organism>
<dbReference type="PROSITE" id="PS51038">
    <property type="entry name" value="BAH"/>
    <property type="match status" value="1"/>
</dbReference>
<reference evidence="3" key="1">
    <citation type="journal article" date="2023" name="Mol. Ecol. Resour.">
        <title>Chromosome-level genome assembly of a triploid poplar Populus alba 'Berolinensis'.</title>
        <authorList>
            <person name="Chen S."/>
            <person name="Yu Y."/>
            <person name="Wang X."/>
            <person name="Wang S."/>
            <person name="Zhang T."/>
            <person name="Zhou Y."/>
            <person name="He R."/>
            <person name="Meng N."/>
            <person name="Wang Y."/>
            <person name="Liu W."/>
            <person name="Liu Z."/>
            <person name="Liu J."/>
            <person name="Guo Q."/>
            <person name="Huang H."/>
            <person name="Sederoff R.R."/>
            <person name="Wang G."/>
            <person name="Qu G."/>
            <person name="Chen S."/>
        </authorList>
    </citation>
    <scope>NUCLEOTIDE SEQUENCE</scope>
    <source>
        <strain evidence="3">SC-2020</strain>
    </source>
</reference>
<feature type="compositionally biased region" description="Basic residues" evidence="1">
    <location>
        <begin position="569"/>
        <end position="583"/>
    </location>
</feature>